<evidence type="ECO:0000313" key="2">
    <source>
        <dbReference type="RefSeq" id="XP_033459955.1"/>
    </source>
</evidence>
<reference evidence="2" key="3">
    <citation type="submission" date="2025-08" db="UniProtKB">
        <authorList>
            <consortium name="RefSeq"/>
        </authorList>
    </citation>
    <scope>IDENTIFICATION</scope>
    <source>
        <strain evidence="2">CBS 342.82</strain>
    </source>
</reference>
<protein>
    <submittedName>
        <fullName evidence="2">Uncharacterized protein</fullName>
    </submittedName>
</protein>
<evidence type="ECO:0000313" key="1">
    <source>
        <dbReference type="Proteomes" id="UP000504637"/>
    </source>
</evidence>
<organism evidence="2">
    <name type="scientific">Dissoconium aciculare CBS 342.82</name>
    <dbReference type="NCBI Taxonomy" id="1314786"/>
    <lineage>
        <taxon>Eukaryota</taxon>
        <taxon>Fungi</taxon>
        <taxon>Dikarya</taxon>
        <taxon>Ascomycota</taxon>
        <taxon>Pezizomycotina</taxon>
        <taxon>Dothideomycetes</taxon>
        <taxon>Dothideomycetidae</taxon>
        <taxon>Mycosphaerellales</taxon>
        <taxon>Dissoconiaceae</taxon>
        <taxon>Dissoconium</taxon>
    </lineage>
</organism>
<dbReference type="AlphaFoldDB" id="A0A6J3M5W2"/>
<accession>A0A6J3M5W2</accession>
<dbReference type="RefSeq" id="XP_033459955.1">
    <property type="nucleotide sequence ID" value="XM_033599726.1"/>
</dbReference>
<reference evidence="2" key="2">
    <citation type="submission" date="2020-04" db="EMBL/GenBank/DDBJ databases">
        <authorList>
            <consortium name="NCBI Genome Project"/>
        </authorList>
    </citation>
    <scope>NUCLEOTIDE SEQUENCE</scope>
    <source>
        <strain evidence="2">CBS 342.82</strain>
    </source>
</reference>
<keyword evidence="1" id="KW-1185">Reference proteome</keyword>
<dbReference type="Proteomes" id="UP000504637">
    <property type="component" value="Unplaced"/>
</dbReference>
<reference evidence="2" key="1">
    <citation type="submission" date="2020-01" db="EMBL/GenBank/DDBJ databases">
        <authorList>
            <consortium name="DOE Joint Genome Institute"/>
            <person name="Haridas S."/>
            <person name="Albert R."/>
            <person name="Binder M."/>
            <person name="Bloem J."/>
            <person name="Labutti K."/>
            <person name="Salamov A."/>
            <person name="Andreopoulos B."/>
            <person name="Baker S.E."/>
            <person name="Barry K."/>
            <person name="Bills G."/>
            <person name="Bluhm B.H."/>
            <person name="Cannon C."/>
            <person name="Castanera R."/>
            <person name="Culley D.E."/>
            <person name="Daum C."/>
            <person name="Ezra D."/>
            <person name="Gonzalez J.B."/>
            <person name="Henrissat B."/>
            <person name="Kuo A."/>
            <person name="Liang C."/>
            <person name="Lipzen A."/>
            <person name="Lutzoni F."/>
            <person name="Magnuson J."/>
            <person name="Mondo S."/>
            <person name="Nolan M."/>
            <person name="Ohm R."/>
            <person name="Pangilinan J."/>
            <person name="Park H.-J."/>
            <person name="Ramirez L."/>
            <person name="Alfaro M."/>
            <person name="Sun H."/>
            <person name="Tritt A."/>
            <person name="Yoshinaga Y."/>
            <person name="Zwiers L.-H."/>
            <person name="Turgeon B.G."/>
            <person name="Goodwin S.B."/>
            <person name="Spatafora J.W."/>
            <person name="Crous P.W."/>
            <person name="Grigoriev I.V."/>
        </authorList>
    </citation>
    <scope>NUCLEOTIDE SEQUENCE</scope>
    <source>
        <strain evidence="2">CBS 342.82</strain>
    </source>
</reference>
<proteinExistence type="predicted"/>
<name>A0A6J3M5W2_9PEZI</name>
<dbReference type="GeneID" id="54357525"/>
<sequence length="179" mass="19868">MVDTLILSTRARYPHGMAWHGSFIIILHYYFGEKGDHTPPTPPPPPPLPPLPPPLPLPPLMLTNRCGHHLRRRTWQCSGSKNKFMRTWPGIGGKRLIHLTPAAAAVTTDYLVLYLAVSFGVYPRRGTLLPRDGSFSPNVVSGILGWGVATGWCWNWMLRACVPVWAMSAGLSVNAIRVR</sequence>
<gene>
    <name evidence="2" type="ORF">K489DRAFT_220370</name>
</gene>